<reference evidence="5" key="1">
    <citation type="submission" date="2020-01" db="EMBL/GenBank/DDBJ databases">
        <authorList>
            <person name="Mishra B."/>
        </authorList>
    </citation>
    <scope>NUCLEOTIDE SEQUENCE [LARGE SCALE GENOMIC DNA]</scope>
</reference>
<keyword evidence="6" id="KW-1185">Reference proteome</keyword>
<dbReference type="PANTHER" id="PTHR11017">
    <property type="entry name" value="LEUCINE-RICH REPEAT-CONTAINING PROTEIN"/>
    <property type="match status" value="1"/>
</dbReference>
<evidence type="ECO:0000256" key="2">
    <source>
        <dbReference type="ARBA" id="ARBA00022737"/>
    </source>
</evidence>
<dbReference type="GO" id="GO:0006952">
    <property type="term" value="P:defense response"/>
    <property type="evidence" value="ECO:0007669"/>
    <property type="project" value="InterPro"/>
</dbReference>
<evidence type="ECO:0000313" key="5">
    <source>
        <dbReference type="EMBL" id="CAA7058347.1"/>
    </source>
</evidence>
<dbReference type="InterPro" id="IPR044974">
    <property type="entry name" value="Disease_R_plants"/>
</dbReference>
<dbReference type="Gene3D" id="3.40.50.300">
    <property type="entry name" value="P-loop containing nucleotide triphosphate hydrolases"/>
    <property type="match status" value="1"/>
</dbReference>
<dbReference type="GO" id="GO:0043531">
    <property type="term" value="F:ADP binding"/>
    <property type="evidence" value="ECO:0007669"/>
    <property type="project" value="InterPro"/>
</dbReference>
<dbReference type="Pfam" id="PF23282">
    <property type="entry name" value="WHD_ROQ1"/>
    <property type="match status" value="1"/>
</dbReference>
<evidence type="ECO:0000259" key="4">
    <source>
        <dbReference type="Pfam" id="PF23282"/>
    </source>
</evidence>
<dbReference type="Gene3D" id="1.10.8.430">
    <property type="entry name" value="Helical domain of apoptotic protease-activating factors"/>
    <property type="match status" value="1"/>
</dbReference>
<dbReference type="InterPro" id="IPR032675">
    <property type="entry name" value="LRR_dom_sf"/>
</dbReference>
<dbReference type="Proteomes" id="UP000467841">
    <property type="component" value="Unassembled WGS sequence"/>
</dbReference>
<dbReference type="SUPFAM" id="SSF52058">
    <property type="entry name" value="L domain-like"/>
    <property type="match status" value="1"/>
</dbReference>
<dbReference type="OrthoDB" id="1095810at2759"/>
<dbReference type="InterPro" id="IPR058192">
    <property type="entry name" value="WHD_ROQ1-like"/>
</dbReference>
<dbReference type="Gene3D" id="3.80.10.10">
    <property type="entry name" value="Ribonuclease Inhibitor"/>
    <property type="match status" value="2"/>
</dbReference>
<dbReference type="Pfam" id="PF20160">
    <property type="entry name" value="C-JID"/>
    <property type="match status" value="1"/>
</dbReference>
<dbReference type="InterPro" id="IPR042197">
    <property type="entry name" value="Apaf_helical"/>
</dbReference>
<proteinExistence type="predicted"/>
<dbReference type="EMBL" id="CACVBM020001718">
    <property type="protein sequence ID" value="CAA7058347.1"/>
    <property type="molecule type" value="Genomic_DNA"/>
</dbReference>
<dbReference type="PANTHER" id="PTHR11017:SF520">
    <property type="entry name" value="ADP-RIBOSYL CYCLASE_CYCLIC ADP-RIBOSE HYDROLASE"/>
    <property type="match status" value="1"/>
</dbReference>
<sequence>MIGIWGSSGIGKTTIARVLFNRLSRHFQGSIYIDMRFIAKSKKTYSKSNPNDQNMKLHLQENFLCKLLAKQNIKVDHLGAVRGKLKNMKVLIFIDDLDDGVVLDALVGGDEWFGLGSRIILVAKDKQILRGQNSPPDGFMELASEVAARAGRLPIGLNLLGSSMRGRNKKYWVDLLPTLRKGLDGKIQKALQVSYDGLERKEHKALFRHIACLFNGDEVNNIKLMLADSGLNVDIGFEILVDKSLIHVIPSLDHTNFVEMHSLVEEMGKEVVRAQSDEPGEREFLIDPKDVCDVLEDNMGTKNILGISLDLYETDEMQIHKQAFEKMRNLRFLYIHSNQDLKKQFRLNLHEGFNYLPPTLRLLRWDGYPMRGMPSNFCPENLVELQMNGSKLEKLWEGTYSLTRLKKMELRGSTNLKEILDLSKATNLETFCLARCSSLVELPSFIQHLNKLKNLDMSYCEKLEILPTGVNLKSLEGLNVMGCTRLKSFPDISSNISNLDVSETAVEEFVPNLRLENIVQLRMCGMKSEKLWERVQPLTPLMAMISPSLTWLSLWDIPTLVELPSSFENLNNLELLSIRNCINLETLPDGINLKSLDFLDLSGCSRFRIFPDISTNISQIHLDETRIEEVPWWIEKFSNLTMIIMQRCKNLKHVSLNINKLNRLERVDFTDCGVLTVVSLNGSRAAMATDNLQGYIPNLLKFTNCFNLNQEALVETKTELPNLILPGDEVPSYFTHQTSGTSSSLTIPLAPSFLSQPFFRIRVCSVVIREAPYRSGVDGVDVHVNCRFRGRFGNIFESSGEQQSFWATGNESQLFIMDCCFPLNNDDAPPLAELNYDHVDIQLHISKNGLHYDVNYDYEDCTFRLVRWGVRLLEDYSSADNTLPRVCEADEDNMVNDESHATEQGEECGDSVVEIEERRKRMRESMKLIRFIIHTTARRSIRNEILKVLKRSLKRAQNAGSKD</sequence>
<dbReference type="PRINTS" id="PR00364">
    <property type="entry name" value="DISEASERSIST"/>
</dbReference>
<dbReference type="FunFam" id="3.80.10.10:FF:000386">
    <property type="entry name" value="Disease resistance protein RPS4"/>
    <property type="match status" value="1"/>
</dbReference>
<keyword evidence="2" id="KW-0677">Repeat</keyword>
<keyword evidence="1" id="KW-0433">Leucine-rich repeat</keyword>
<protein>
    <recommendedName>
        <fullName evidence="7">NB-ARC domain-containing protein</fullName>
    </recommendedName>
</protein>
<name>A0A6D2LEV7_9BRAS</name>
<evidence type="ECO:0000259" key="3">
    <source>
        <dbReference type="Pfam" id="PF20160"/>
    </source>
</evidence>
<accession>A0A6D2LEV7</accession>
<dbReference type="SUPFAM" id="SSF46785">
    <property type="entry name" value="Winged helix' DNA-binding domain"/>
    <property type="match status" value="1"/>
</dbReference>
<evidence type="ECO:0008006" key="7">
    <source>
        <dbReference type="Google" id="ProtNLM"/>
    </source>
</evidence>
<comment type="caution">
    <text evidence="5">The sequence shown here is derived from an EMBL/GenBank/DDBJ whole genome shotgun (WGS) entry which is preliminary data.</text>
</comment>
<dbReference type="InterPro" id="IPR036390">
    <property type="entry name" value="WH_DNA-bd_sf"/>
</dbReference>
<dbReference type="Pfam" id="PF07725">
    <property type="entry name" value="LRR_3"/>
    <property type="match status" value="1"/>
</dbReference>
<dbReference type="InterPro" id="IPR045344">
    <property type="entry name" value="C-JID"/>
</dbReference>
<dbReference type="AlphaFoldDB" id="A0A6D2LEV7"/>
<gene>
    <name evidence="5" type="ORF">MERR_LOCUS45583</name>
</gene>
<dbReference type="InterPro" id="IPR011713">
    <property type="entry name" value="Leu-rich_rpt_3"/>
</dbReference>
<evidence type="ECO:0000313" key="6">
    <source>
        <dbReference type="Proteomes" id="UP000467841"/>
    </source>
</evidence>
<evidence type="ECO:0000256" key="1">
    <source>
        <dbReference type="ARBA" id="ARBA00022614"/>
    </source>
</evidence>
<organism evidence="5 6">
    <name type="scientific">Microthlaspi erraticum</name>
    <dbReference type="NCBI Taxonomy" id="1685480"/>
    <lineage>
        <taxon>Eukaryota</taxon>
        <taxon>Viridiplantae</taxon>
        <taxon>Streptophyta</taxon>
        <taxon>Embryophyta</taxon>
        <taxon>Tracheophyta</taxon>
        <taxon>Spermatophyta</taxon>
        <taxon>Magnoliopsida</taxon>
        <taxon>eudicotyledons</taxon>
        <taxon>Gunneridae</taxon>
        <taxon>Pentapetalae</taxon>
        <taxon>rosids</taxon>
        <taxon>malvids</taxon>
        <taxon>Brassicales</taxon>
        <taxon>Brassicaceae</taxon>
        <taxon>Coluteocarpeae</taxon>
        <taxon>Microthlaspi</taxon>
    </lineage>
</organism>
<feature type="domain" description="C-JID" evidence="3">
    <location>
        <begin position="725"/>
        <end position="807"/>
    </location>
</feature>
<dbReference type="GO" id="GO:0061809">
    <property type="term" value="F:NAD+ nucleosidase activity, cyclic ADP-ribose generating"/>
    <property type="evidence" value="ECO:0007669"/>
    <property type="project" value="UniProtKB-EC"/>
</dbReference>
<feature type="domain" description="Disease resistance protein Roq1-like winged-helix" evidence="4">
    <location>
        <begin position="202"/>
        <end position="276"/>
    </location>
</feature>
<dbReference type="InterPro" id="IPR027417">
    <property type="entry name" value="P-loop_NTPase"/>
</dbReference>
<dbReference type="SUPFAM" id="SSF52540">
    <property type="entry name" value="P-loop containing nucleoside triphosphate hydrolases"/>
    <property type="match status" value="1"/>
</dbReference>